<accession>A0A0A7PCW9</accession>
<feature type="domain" description="HTH hxlR-type" evidence="4">
    <location>
        <begin position="12"/>
        <end position="109"/>
    </location>
</feature>
<dbReference type="Pfam" id="PF01638">
    <property type="entry name" value="HxlR"/>
    <property type="match status" value="1"/>
</dbReference>
<evidence type="ECO:0000256" key="1">
    <source>
        <dbReference type="ARBA" id="ARBA00023015"/>
    </source>
</evidence>
<keyword evidence="3" id="KW-0804">Transcription</keyword>
<proteinExistence type="predicted"/>
<keyword evidence="6" id="KW-1185">Reference proteome</keyword>
<dbReference type="InterPro" id="IPR036388">
    <property type="entry name" value="WH-like_DNA-bd_sf"/>
</dbReference>
<dbReference type="STRING" id="1515612.SKP52_04665"/>
<evidence type="ECO:0000259" key="4">
    <source>
        <dbReference type="PROSITE" id="PS51118"/>
    </source>
</evidence>
<dbReference type="GO" id="GO:0003677">
    <property type="term" value="F:DNA binding"/>
    <property type="evidence" value="ECO:0007669"/>
    <property type="project" value="UniProtKB-KW"/>
</dbReference>
<dbReference type="PANTHER" id="PTHR33204">
    <property type="entry name" value="TRANSCRIPTIONAL REGULATOR, MARR FAMILY"/>
    <property type="match status" value="1"/>
</dbReference>
<organism evidence="5 6">
    <name type="scientific">Sphingopyxis fribergensis</name>
    <dbReference type="NCBI Taxonomy" id="1515612"/>
    <lineage>
        <taxon>Bacteria</taxon>
        <taxon>Pseudomonadati</taxon>
        <taxon>Pseudomonadota</taxon>
        <taxon>Alphaproteobacteria</taxon>
        <taxon>Sphingomonadales</taxon>
        <taxon>Sphingomonadaceae</taxon>
        <taxon>Sphingopyxis</taxon>
    </lineage>
</organism>
<reference evidence="5 6" key="1">
    <citation type="journal article" date="2015" name="Int. J. Syst. Evol. Microbiol.">
        <title>Description of Sphingopyxis fribergensis sp. nov. - a soil bacterium with the ability to degrade styrene and phenylacetic acid.</title>
        <authorList>
            <person name="Oelschlagel M."/>
            <person name="Ruckert C."/>
            <person name="Kalinowski J."/>
            <person name="Schmidt G."/>
            <person name="Schlomann M."/>
            <person name="Tischler D."/>
        </authorList>
    </citation>
    <scope>NUCLEOTIDE SEQUENCE [LARGE SCALE GENOMIC DNA]</scope>
    <source>
        <strain evidence="5 6">Kp5.2</strain>
    </source>
</reference>
<dbReference type="Gene3D" id="1.10.10.10">
    <property type="entry name" value="Winged helix-like DNA-binding domain superfamily/Winged helix DNA-binding domain"/>
    <property type="match status" value="1"/>
</dbReference>
<evidence type="ECO:0000313" key="5">
    <source>
        <dbReference type="EMBL" id="AJA07860.1"/>
    </source>
</evidence>
<keyword evidence="2" id="KW-0238">DNA-binding</keyword>
<dbReference type="InterPro" id="IPR011991">
    <property type="entry name" value="ArsR-like_HTH"/>
</dbReference>
<dbReference type="EMBL" id="CP009122">
    <property type="protein sequence ID" value="AJA07860.1"/>
    <property type="molecule type" value="Genomic_DNA"/>
</dbReference>
<evidence type="ECO:0000256" key="3">
    <source>
        <dbReference type="ARBA" id="ARBA00023163"/>
    </source>
</evidence>
<dbReference type="AlphaFoldDB" id="A0A0A7PCW9"/>
<dbReference type="KEGG" id="sphk:SKP52_04665"/>
<keyword evidence="1" id="KW-0805">Transcription regulation</keyword>
<dbReference type="GO" id="GO:0006355">
    <property type="term" value="P:regulation of DNA-templated transcription"/>
    <property type="evidence" value="ECO:0007669"/>
    <property type="project" value="UniProtKB-ARBA"/>
</dbReference>
<dbReference type="SUPFAM" id="SSF46785">
    <property type="entry name" value="Winged helix' DNA-binding domain"/>
    <property type="match status" value="1"/>
</dbReference>
<evidence type="ECO:0000256" key="2">
    <source>
        <dbReference type="ARBA" id="ARBA00023125"/>
    </source>
</evidence>
<dbReference type="InterPro" id="IPR036390">
    <property type="entry name" value="WH_DNA-bd_sf"/>
</dbReference>
<dbReference type="HOGENOM" id="CLU_111585_0_0_5"/>
<gene>
    <name evidence="5" type="ORF">SKP52_04665</name>
</gene>
<dbReference type="PROSITE" id="PS51118">
    <property type="entry name" value="HTH_HXLR"/>
    <property type="match status" value="1"/>
</dbReference>
<protein>
    <submittedName>
        <fullName evidence="5">HxlR family transcriptional regulator</fullName>
    </submittedName>
</protein>
<dbReference type="InterPro" id="IPR002577">
    <property type="entry name" value="HTH_HxlR"/>
</dbReference>
<evidence type="ECO:0000313" key="6">
    <source>
        <dbReference type="Proteomes" id="UP000030907"/>
    </source>
</evidence>
<dbReference type="PANTHER" id="PTHR33204:SF18">
    <property type="entry name" value="TRANSCRIPTIONAL REGULATORY PROTEIN"/>
    <property type="match status" value="1"/>
</dbReference>
<dbReference type="OrthoDB" id="9782219at2"/>
<dbReference type="CDD" id="cd00090">
    <property type="entry name" value="HTH_ARSR"/>
    <property type="match status" value="1"/>
</dbReference>
<dbReference type="Proteomes" id="UP000030907">
    <property type="component" value="Chromosome"/>
</dbReference>
<name>A0A0A7PCW9_9SPHN</name>
<sequence>MPRRADLSDTFCPVGRSAELLGDRAVLLILRDLFFGRRRFEAIAANTGLGPQLVSARLKLLEGEGVVERHAYQVRPLRHEYRLTAKGKDLFSVLYAMRGWAERWAYKNGETGGGPAMRYIHRACGTDVGTATVCPGCGTELGYGDLKGEPSPALQAEQATRRG</sequence>
<dbReference type="RefSeq" id="WP_039572253.1">
    <property type="nucleotide sequence ID" value="NZ_CP009122.1"/>
</dbReference>